<evidence type="ECO:0000313" key="3">
    <source>
        <dbReference type="Proteomes" id="UP000649617"/>
    </source>
</evidence>
<keyword evidence="3" id="KW-1185">Reference proteome</keyword>
<dbReference type="EMBL" id="CAJNIZ010019680">
    <property type="protein sequence ID" value="CAE7429552.1"/>
    <property type="molecule type" value="Genomic_DNA"/>
</dbReference>
<evidence type="ECO:0000313" key="2">
    <source>
        <dbReference type="EMBL" id="CAE7429552.1"/>
    </source>
</evidence>
<dbReference type="AlphaFoldDB" id="A0A812RBB6"/>
<protein>
    <submittedName>
        <fullName evidence="2">Uncharacterized protein</fullName>
    </submittedName>
</protein>
<organism evidence="2 3">
    <name type="scientific">Symbiodinium pilosum</name>
    <name type="common">Dinoflagellate</name>
    <dbReference type="NCBI Taxonomy" id="2952"/>
    <lineage>
        <taxon>Eukaryota</taxon>
        <taxon>Sar</taxon>
        <taxon>Alveolata</taxon>
        <taxon>Dinophyceae</taxon>
        <taxon>Suessiales</taxon>
        <taxon>Symbiodiniaceae</taxon>
        <taxon>Symbiodinium</taxon>
    </lineage>
</organism>
<name>A0A812RBB6_SYMPI</name>
<dbReference type="OrthoDB" id="413168at2759"/>
<feature type="compositionally biased region" description="Low complexity" evidence="1">
    <location>
        <begin position="62"/>
        <end position="80"/>
    </location>
</feature>
<gene>
    <name evidence="2" type="ORF">SPIL2461_LOCUS10510</name>
</gene>
<dbReference type="Proteomes" id="UP000649617">
    <property type="component" value="Unassembled WGS sequence"/>
</dbReference>
<feature type="compositionally biased region" description="Low complexity" evidence="1">
    <location>
        <begin position="129"/>
        <end position="138"/>
    </location>
</feature>
<accession>A0A812RBB6</accession>
<proteinExistence type="predicted"/>
<feature type="non-terminal residue" evidence="2">
    <location>
        <position position="1"/>
    </location>
</feature>
<evidence type="ECO:0000256" key="1">
    <source>
        <dbReference type="SAM" id="MobiDB-lite"/>
    </source>
</evidence>
<comment type="caution">
    <text evidence="2">The sequence shown here is derived from an EMBL/GenBank/DDBJ whole genome shotgun (WGS) entry which is preliminary data.</text>
</comment>
<feature type="region of interest" description="Disordered" evidence="1">
    <location>
        <begin position="62"/>
        <end position="145"/>
    </location>
</feature>
<reference evidence="2" key="1">
    <citation type="submission" date="2021-02" db="EMBL/GenBank/DDBJ databases">
        <authorList>
            <person name="Dougan E. K."/>
            <person name="Rhodes N."/>
            <person name="Thang M."/>
            <person name="Chan C."/>
        </authorList>
    </citation>
    <scope>NUCLEOTIDE SEQUENCE</scope>
</reference>
<sequence length="322" mass="34432">VWEFGTSVGMRELAAIHGYLFTHAGNTWKSNQQTALTLSAAGVKDGDLVEFMGDFEPVAGDVARADTGTDTGADGAAEAGEPSKDDVGKATEGGVDTSADTDKGLAKPRTPVKMDAKVSPEASEDTTGPPASKEAAAPAQPPPVPKAQIKVTLIDHKKRSRECSGRAILETSVWDFGVSVGMDHLATLHGYVFSYAGQTWESNQYPTLTLAEAGVKDGEMVTYSGNFEPVVYLHVTLTDKDGNRQRFGKASPLTSVWLFGELLGLRTMEQQVPPGRGFTFRKDGGPTWRSRQYPNLMLAATAVKSGDHVEFAVEPPEKAEED</sequence>